<keyword evidence="3" id="KW-0067">ATP-binding</keyword>
<dbReference type="GO" id="GO:0005524">
    <property type="term" value="F:ATP binding"/>
    <property type="evidence" value="ECO:0007669"/>
    <property type="project" value="UniProtKB-KW"/>
</dbReference>
<keyword evidence="5" id="KW-0472">Membrane</keyword>
<reference evidence="7" key="1">
    <citation type="submission" date="2020-08" db="EMBL/GenBank/DDBJ databases">
        <title>Plant Genome Project.</title>
        <authorList>
            <person name="Zhang R.-G."/>
        </authorList>
    </citation>
    <scope>NUCLEOTIDE SEQUENCE</scope>
    <source>
        <strain evidence="7">WSP0</strain>
        <tissue evidence="7">Leaf</tissue>
    </source>
</reference>
<organism evidence="7 8">
    <name type="scientific">Rhododendron griersonianum</name>
    <dbReference type="NCBI Taxonomy" id="479676"/>
    <lineage>
        <taxon>Eukaryota</taxon>
        <taxon>Viridiplantae</taxon>
        <taxon>Streptophyta</taxon>
        <taxon>Embryophyta</taxon>
        <taxon>Tracheophyta</taxon>
        <taxon>Spermatophyta</taxon>
        <taxon>Magnoliopsida</taxon>
        <taxon>eudicotyledons</taxon>
        <taxon>Gunneridae</taxon>
        <taxon>Pentapetalae</taxon>
        <taxon>asterids</taxon>
        <taxon>Ericales</taxon>
        <taxon>Ericaceae</taxon>
        <taxon>Ericoideae</taxon>
        <taxon>Rhodoreae</taxon>
        <taxon>Rhododendron</taxon>
    </lineage>
</organism>
<dbReference type="InterPro" id="IPR000432">
    <property type="entry name" value="DNA_mismatch_repair_MutS_C"/>
</dbReference>
<evidence type="ECO:0000256" key="1">
    <source>
        <dbReference type="ARBA" id="ARBA00006271"/>
    </source>
</evidence>
<protein>
    <recommendedName>
        <fullName evidence="6">DNA mismatch repair proteins mutS family domain-containing protein</fullName>
    </recommendedName>
</protein>
<dbReference type="InterPro" id="IPR045076">
    <property type="entry name" value="MutS"/>
</dbReference>
<dbReference type="SMART" id="SM00534">
    <property type="entry name" value="MUTSac"/>
    <property type="match status" value="1"/>
</dbReference>
<evidence type="ECO:0000313" key="7">
    <source>
        <dbReference type="EMBL" id="KAG5559422.1"/>
    </source>
</evidence>
<evidence type="ECO:0000313" key="8">
    <source>
        <dbReference type="Proteomes" id="UP000823749"/>
    </source>
</evidence>
<feature type="transmembrane region" description="Helical" evidence="5">
    <location>
        <begin position="540"/>
        <end position="559"/>
    </location>
</feature>
<evidence type="ECO:0000256" key="5">
    <source>
        <dbReference type="SAM" id="Phobius"/>
    </source>
</evidence>
<dbReference type="PANTHER" id="PTHR11361">
    <property type="entry name" value="DNA MISMATCH REPAIR PROTEIN MUTS FAMILY MEMBER"/>
    <property type="match status" value="1"/>
</dbReference>
<dbReference type="AlphaFoldDB" id="A0AAV6L663"/>
<keyword evidence="4" id="KW-0238">DNA-binding</keyword>
<feature type="transmembrane region" description="Helical" evidence="5">
    <location>
        <begin position="588"/>
        <end position="608"/>
    </location>
</feature>
<comment type="caution">
    <text evidence="7">The sequence shown here is derived from an EMBL/GenBank/DDBJ whole genome shotgun (WGS) entry which is preliminary data.</text>
</comment>
<keyword evidence="8" id="KW-1185">Reference proteome</keyword>
<dbReference type="GO" id="GO:0030983">
    <property type="term" value="F:mismatched DNA binding"/>
    <property type="evidence" value="ECO:0007669"/>
    <property type="project" value="InterPro"/>
</dbReference>
<dbReference type="GO" id="GO:0006298">
    <property type="term" value="P:mismatch repair"/>
    <property type="evidence" value="ECO:0007669"/>
    <property type="project" value="InterPro"/>
</dbReference>
<evidence type="ECO:0000256" key="4">
    <source>
        <dbReference type="ARBA" id="ARBA00023125"/>
    </source>
</evidence>
<proteinExistence type="inferred from homology"/>
<keyword evidence="5" id="KW-0812">Transmembrane</keyword>
<evidence type="ECO:0000256" key="3">
    <source>
        <dbReference type="ARBA" id="ARBA00022840"/>
    </source>
</evidence>
<keyword evidence="5" id="KW-1133">Transmembrane helix</keyword>
<feature type="domain" description="DNA mismatch repair proteins mutS family" evidence="6">
    <location>
        <begin position="320"/>
        <end position="336"/>
    </location>
</feature>
<dbReference type="Gene3D" id="3.40.50.300">
    <property type="entry name" value="P-loop containing nucleotide triphosphate hydrolases"/>
    <property type="match status" value="2"/>
</dbReference>
<dbReference type="GO" id="GO:0140664">
    <property type="term" value="F:ATP-dependent DNA damage sensor activity"/>
    <property type="evidence" value="ECO:0007669"/>
    <property type="project" value="InterPro"/>
</dbReference>
<gene>
    <name evidence="7" type="ORF">RHGRI_009084</name>
</gene>
<evidence type="ECO:0000256" key="2">
    <source>
        <dbReference type="ARBA" id="ARBA00022741"/>
    </source>
</evidence>
<comment type="similarity">
    <text evidence="1">Belongs to the DNA mismatch repair MutS family.</text>
</comment>
<dbReference type="InterPro" id="IPR027417">
    <property type="entry name" value="P-loop_NTPase"/>
</dbReference>
<dbReference type="GO" id="GO:0032301">
    <property type="term" value="C:MutSalpha complex"/>
    <property type="evidence" value="ECO:0007669"/>
    <property type="project" value="TreeGrafter"/>
</dbReference>
<dbReference type="SUPFAM" id="SSF52540">
    <property type="entry name" value="P-loop containing nucleoside triphosphate hydrolases"/>
    <property type="match status" value="1"/>
</dbReference>
<accession>A0AAV6L663</accession>
<evidence type="ECO:0000259" key="6">
    <source>
        <dbReference type="PROSITE" id="PS00486"/>
    </source>
</evidence>
<dbReference type="PANTHER" id="PTHR11361:SF148">
    <property type="entry name" value="DNA MISMATCH REPAIR PROTEIN MSH6"/>
    <property type="match status" value="1"/>
</dbReference>
<dbReference type="EMBL" id="JACTNZ010000003">
    <property type="protein sequence ID" value="KAG5559422.1"/>
    <property type="molecule type" value="Genomic_DNA"/>
</dbReference>
<dbReference type="Proteomes" id="UP000823749">
    <property type="component" value="Chromosome 3"/>
</dbReference>
<keyword evidence="2" id="KW-0547">Nucleotide-binding</keyword>
<name>A0AAV6L663_9ERIC</name>
<dbReference type="Pfam" id="PF00488">
    <property type="entry name" value="MutS_V"/>
    <property type="match status" value="1"/>
</dbReference>
<dbReference type="PROSITE" id="PS00486">
    <property type="entry name" value="DNA_MISMATCH_REPAIR_2"/>
    <property type="match status" value="1"/>
</dbReference>
<sequence>MLVETNDDDVFGPETPGTWPLVLWLKRIQEDCSNYGDRSDCSLLDSCKRMELLQDSKARNKNCEELSEVTSKFEWLDPSQIRDTSQIIPKAKYGNAKSRYMDIVLFFKVVGISESGIDDAVQKLIARGSQLPVLSYCAKTNHTSSVSLIDGSKMLPIEDLVSHEDHNVKDFDADMIILSILIELFVEKAVEWSQVIHAIDFIDVLRSFTVITNSSRGALSRPVILPLSECPSLSQVIRGPILKIRGLWHPNALVENGELPVPNDVVLAGSYVPCKVSVLSLVDTIFTRLGATDRIMTGESTFFIEYTDTASVLQNATQDSLVILDELGRGTSTFDGYAIAYASKSDDSFQGGEDLVFLYRLASGACPESYGMQVALMAGIPKRVVETAVRAGEVMKQLIGESFKSSERRSKFSSLHEEWLKTLLSVSAKGEGGNVDDDNDAFDTLFSLWHELRNSYKAGGTLRVLARVQWNIESPGESPVEHRESWRESSGTAVNVRDRINQRPISLTTCITGVSRVLGGGGRWRGYGVKLTLHSSEGDVGWISSWSLAVALCFAAIYGKRDDARALANLLSGHLVLTFAELLLHRNLVVACFVVFPWGIAILIMDAADEKVGELYVHERVDPGGSEVVLAGDP</sequence>